<organism evidence="3 4">
    <name type="scientific">Candidula unifasciata</name>
    <dbReference type="NCBI Taxonomy" id="100452"/>
    <lineage>
        <taxon>Eukaryota</taxon>
        <taxon>Metazoa</taxon>
        <taxon>Spiralia</taxon>
        <taxon>Lophotrochozoa</taxon>
        <taxon>Mollusca</taxon>
        <taxon>Gastropoda</taxon>
        <taxon>Heterobranchia</taxon>
        <taxon>Euthyneura</taxon>
        <taxon>Panpulmonata</taxon>
        <taxon>Eupulmonata</taxon>
        <taxon>Stylommatophora</taxon>
        <taxon>Helicina</taxon>
        <taxon>Helicoidea</taxon>
        <taxon>Geomitridae</taxon>
        <taxon>Candidula</taxon>
    </lineage>
</organism>
<dbReference type="InterPro" id="IPR000582">
    <property type="entry name" value="Acyl-CoA-binding_protein"/>
</dbReference>
<accession>A0A8S4A912</accession>
<feature type="domain" description="ACB" evidence="2">
    <location>
        <begin position="1"/>
        <end position="52"/>
    </location>
</feature>
<protein>
    <recommendedName>
        <fullName evidence="2">ACB domain-containing protein</fullName>
    </recommendedName>
</protein>
<evidence type="ECO:0000313" key="4">
    <source>
        <dbReference type="Proteomes" id="UP000678393"/>
    </source>
</evidence>
<dbReference type="Gene3D" id="1.20.80.10">
    <property type="match status" value="1"/>
</dbReference>
<dbReference type="GO" id="GO:0000062">
    <property type="term" value="F:fatty-acyl-CoA binding"/>
    <property type="evidence" value="ECO:0007669"/>
    <property type="project" value="InterPro"/>
</dbReference>
<comment type="caution">
    <text evidence="3">The sequence shown here is derived from an EMBL/GenBank/DDBJ whole genome shotgun (WGS) entry which is preliminary data.</text>
</comment>
<feature type="compositionally biased region" description="Basic and acidic residues" evidence="1">
    <location>
        <begin position="89"/>
        <end position="103"/>
    </location>
</feature>
<feature type="region of interest" description="Disordered" evidence="1">
    <location>
        <begin position="55"/>
        <end position="103"/>
    </location>
</feature>
<name>A0A8S4A912_9EUPU</name>
<evidence type="ECO:0000256" key="1">
    <source>
        <dbReference type="SAM" id="MobiDB-lite"/>
    </source>
</evidence>
<evidence type="ECO:0000259" key="2">
    <source>
        <dbReference type="PROSITE" id="PS51228"/>
    </source>
</evidence>
<dbReference type="EMBL" id="CAJHNH020008580">
    <property type="protein sequence ID" value="CAG5136850.1"/>
    <property type="molecule type" value="Genomic_DNA"/>
</dbReference>
<dbReference type="GO" id="GO:0000139">
    <property type="term" value="C:Golgi membrane"/>
    <property type="evidence" value="ECO:0007669"/>
    <property type="project" value="TreeGrafter"/>
</dbReference>
<evidence type="ECO:0000313" key="3">
    <source>
        <dbReference type="EMBL" id="CAG5136850.1"/>
    </source>
</evidence>
<dbReference type="PANTHER" id="PTHR22973">
    <property type="entry name" value="LD35087P"/>
    <property type="match status" value="1"/>
</dbReference>
<dbReference type="PANTHER" id="PTHR22973:SF12">
    <property type="entry name" value="LD35087P"/>
    <property type="match status" value="1"/>
</dbReference>
<dbReference type="Proteomes" id="UP000678393">
    <property type="component" value="Unassembled WGS sequence"/>
</dbReference>
<keyword evidence="4" id="KW-1185">Reference proteome</keyword>
<dbReference type="InterPro" id="IPR035984">
    <property type="entry name" value="Acyl-CoA-binding_sf"/>
</dbReference>
<dbReference type="SUPFAM" id="SSF47027">
    <property type="entry name" value="Acyl-CoA binding protein"/>
    <property type="match status" value="1"/>
</dbReference>
<feature type="compositionally biased region" description="Basic and acidic residues" evidence="1">
    <location>
        <begin position="55"/>
        <end position="81"/>
    </location>
</feature>
<dbReference type="InterPro" id="IPR052269">
    <property type="entry name" value="Golgi-PI4KB_interaction"/>
</dbReference>
<reference evidence="3" key="1">
    <citation type="submission" date="2021-04" db="EMBL/GenBank/DDBJ databases">
        <authorList>
            <consortium name="Molecular Ecology Group"/>
        </authorList>
    </citation>
    <scope>NUCLEOTIDE SEQUENCE</scope>
</reference>
<sequence>TCTSRMLRLRTVTKLPAVLAWQAWQELGDMSKEEAMTEFVKKMADSCSLFEPYVEAHKGDKEEGDKKDGDKTSLPGEKEDKETDVETLQVKDTDKKKQHENEVQIRAALNQQTQLQFRQYAEQQYPNNKEM</sequence>
<gene>
    <name evidence="3" type="ORF">CUNI_LOCUS22408</name>
</gene>
<feature type="non-terminal residue" evidence="3">
    <location>
        <position position="131"/>
    </location>
</feature>
<proteinExistence type="predicted"/>
<dbReference type="AlphaFoldDB" id="A0A8S4A912"/>
<dbReference type="PROSITE" id="PS51228">
    <property type="entry name" value="ACB_2"/>
    <property type="match status" value="1"/>
</dbReference>
<dbReference type="OrthoDB" id="71307at2759"/>
<dbReference type="InterPro" id="IPR014352">
    <property type="entry name" value="FERM/acyl-CoA-bd_prot_sf"/>
</dbReference>
<feature type="non-terminal residue" evidence="3">
    <location>
        <position position="1"/>
    </location>
</feature>